<feature type="compositionally biased region" description="Polar residues" evidence="1">
    <location>
        <begin position="464"/>
        <end position="483"/>
    </location>
</feature>
<evidence type="ECO:0000313" key="3">
    <source>
        <dbReference type="Proteomes" id="UP000009131"/>
    </source>
</evidence>
<evidence type="ECO:0000256" key="1">
    <source>
        <dbReference type="SAM" id="MobiDB-lite"/>
    </source>
</evidence>
<reference evidence="2 3" key="2">
    <citation type="journal article" date="2012" name="Open Biol.">
        <title>Characteristics of nucleosomes and linker DNA regions on the genome of the basidiomycete Mixia osmundae revealed by mono- and dinucleosome mapping.</title>
        <authorList>
            <person name="Nishida H."/>
            <person name="Kondo S."/>
            <person name="Matsumoto T."/>
            <person name="Suzuki Y."/>
            <person name="Yoshikawa H."/>
            <person name="Taylor T.D."/>
            <person name="Sugiyama J."/>
        </authorList>
    </citation>
    <scope>NUCLEOTIDE SEQUENCE [LARGE SCALE GENOMIC DNA]</scope>
    <source>
        <strain evidence="3">CBS 9802 / IAM 14324 / JCM 22182 / KY 12970</strain>
    </source>
</reference>
<reference evidence="2 3" key="1">
    <citation type="journal article" date="2011" name="J. Gen. Appl. Microbiol.">
        <title>Draft genome sequencing of the enigmatic basidiomycete Mixia osmundae.</title>
        <authorList>
            <person name="Nishida H."/>
            <person name="Nagatsuka Y."/>
            <person name="Sugiyama J."/>
        </authorList>
    </citation>
    <scope>NUCLEOTIDE SEQUENCE [LARGE SCALE GENOMIC DNA]</scope>
    <source>
        <strain evidence="3">CBS 9802 / IAM 14324 / JCM 22182 / KY 12970</strain>
    </source>
</reference>
<organism evidence="2 3">
    <name type="scientific">Mixia osmundae (strain CBS 9802 / IAM 14324 / JCM 22182 / KY 12970)</name>
    <dbReference type="NCBI Taxonomy" id="764103"/>
    <lineage>
        <taxon>Eukaryota</taxon>
        <taxon>Fungi</taxon>
        <taxon>Dikarya</taxon>
        <taxon>Basidiomycota</taxon>
        <taxon>Pucciniomycotina</taxon>
        <taxon>Mixiomycetes</taxon>
        <taxon>Mixiales</taxon>
        <taxon>Mixiaceae</taxon>
        <taxon>Mixia</taxon>
    </lineage>
</organism>
<accession>G7E2P2</accession>
<feature type="compositionally biased region" description="Low complexity" evidence="1">
    <location>
        <begin position="319"/>
        <end position="340"/>
    </location>
</feature>
<dbReference type="RefSeq" id="XP_014565522.1">
    <property type="nucleotide sequence ID" value="XM_014710036.1"/>
</dbReference>
<comment type="caution">
    <text evidence="2">The sequence shown here is derived from an EMBL/GenBank/DDBJ whole genome shotgun (WGS) entry which is preliminary data.</text>
</comment>
<evidence type="ECO:0000313" key="2">
    <source>
        <dbReference type="EMBL" id="GAA97102.1"/>
    </source>
</evidence>
<feature type="compositionally biased region" description="Low complexity" evidence="1">
    <location>
        <begin position="87"/>
        <end position="108"/>
    </location>
</feature>
<sequence>MTDAEERKDNTSIEPTPRSTGLVAGSASTVLHGHTAHGGHNERDMSSHDPSMSSLLSNASETRQTVDRERLSAVRSHSPSYSDAPITSGSRSPSQSTSMTFSMSAQDQRQSERSARQRARDKWLAKKTPEERAELTRRNTENKRQSRLNQKRQRQQKMLEQQQQDWREQQRTIGATHSSDRRASPDNQSTPSGSSDYQHSSGPASAHAAFASPDESGSPIDYRPAAGPSCESGTVPALALPVALSSPIVRQIRPSAVSDATPEHGARDGNLAYCRCKGCREAAHANGRWIHKRTFSRHRRLLLDEQAKRRAAQQERMCSSRSASAEQSDSGSSSNQSRQGLDADSSHDTPLRSQTLPLSMYEVSTTHASLPRLRLQTSLVRQVDERPEPELPQAKRHAFSRGEHSRPILPPLPMPRRLSSGGPELSGRSSHDSNRNAAMESYRSTHVSPRPSYAYRTLSASSAISHSVTQDSVTPLTPLTPMTESPAYKSSRRESFGFPAISTMAPAISIQQQLASRDPVVRLPDPTSPRSVRPPSRIDTSLHLRQIIDTQTNRSRGEVYSETFKQQLLREASEQDLLSSKNPAYISLLDRDAARERELLHLRQRLKQFVAQQPTNAMQGEYT</sequence>
<name>G7E2P2_MIXOS</name>
<feature type="compositionally biased region" description="Basic residues" evidence="1">
    <location>
        <begin position="145"/>
        <end position="155"/>
    </location>
</feature>
<feature type="region of interest" description="Disordered" evidence="1">
    <location>
        <begin position="464"/>
        <end position="488"/>
    </location>
</feature>
<feature type="region of interest" description="Disordered" evidence="1">
    <location>
        <begin position="307"/>
        <end position="356"/>
    </location>
</feature>
<feature type="compositionally biased region" description="Basic and acidic residues" evidence="1">
    <location>
        <begin position="109"/>
        <end position="144"/>
    </location>
</feature>
<dbReference type="AlphaFoldDB" id="G7E2P2"/>
<proteinExistence type="predicted"/>
<feature type="compositionally biased region" description="Low complexity" evidence="1">
    <location>
        <begin position="48"/>
        <end position="57"/>
    </location>
</feature>
<dbReference type="InParanoid" id="G7E2P2"/>
<feature type="region of interest" description="Disordered" evidence="1">
    <location>
        <begin position="383"/>
        <end position="450"/>
    </location>
</feature>
<dbReference type="HOGENOM" id="CLU_438780_0_0_1"/>
<gene>
    <name evidence="2" type="primary">Mo03777</name>
    <name evidence="2" type="ORF">E5Q_03777</name>
</gene>
<feature type="compositionally biased region" description="Polar residues" evidence="1">
    <location>
        <begin position="185"/>
        <end position="203"/>
    </location>
</feature>
<protein>
    <submittedName>
        <fullName evidence="2">Uncharacterized protein</fullName>
    </submittedName>
</protein>
<feature type="region of interest" description="Disordered" evidence="1">
    <location>
        <begin position="1"/>
        <end position="232"/>
    </location>
</feature>
<dbReference type="Proteomes" id="UP000009131">
    <property type="component" value="Unassembled WGS sequence"/>
</dbReference>
<feature type="compositionally biased region" description="Basic and acidic residues" evidence="1">
    <location>
        <begin position="1"/>
        <end position="11"/>
    </location>
</feature>
<dbReference type="EMBL" id="BABT02000110">
    <property type="protein sequence ID" value="GAA97102.1"/>
    <property type="molecule type" value="Genomic_DNA"/>
</dbReference>
<keyword evidence="3" id="KW-1185">Reference proteome</keyword>